<dbReference type="KEGG" id="mlac:CP520_02350"/>
<dbReference type="Gene3D" id="3.40.50.450">
    <property type="match status" value="1"/>
</dbReference>
<evidence type="ECO:0000313" key="2">
    <source>
        <dbReference type="Proteomes" id="UP000232227"/>
    </source>
</evidence>
<evidence type="ECO:0000313" key="1">
    <source>
        <dbReference type="EMBL" id="ATG97583.1"/>
    </source>
</evidence>
<gene>
    <name evidence="1" type="ORF">CP520_02350</name>
</gene>
<dbReference type="EMBL" id="CP023668">
    <property type="protein sequence ID" value="ATG97583.1"/>
    <property type="molecule type" value="Genomic_DNA"/>
</dbReference>
<organism evidence="1 2">
    <name type="scientific">Mesoplasma lactucae ATCC 49193</name>
    <dbReference type="NCBI Taxonomy" id="81460"/>
    <lineage>
        <taxon>Bacteria</taxon>
        <taxon>Bacillati</taxon>
        <taxon>Mycoplasmatota</taxon>
        <taxon>Mollicutes</taxon>
        <taxon>Entomoplasmatales</taxon>
        <taxon>Entomoplasmataceae</taxon>
        <taxon>Mesoplasma</taxon>
    </lineage>
</organism>
<dbReference type="InterPro" id="IPR007710">
    <property type="entry name" value="Nucleoside_deoxyribTrfase"/>
</dbReference>
<accession>A0A291IS36</accession>
<dbReference type="AlphaFoldDB" id="A0A291IS36"/>
<proteinExistence type="predicted"/>
<dbReference type="SUPFAM" id="SSF52309">
    <property type="entry name" value="N-(deoxy)ribosyltransferase-like"/>
    <property type="match status" value="1"/>
</dbReference>
<name>A0A291IS36_9MOLU</name>
<protein>
    <submittedName>
        <fullName evidence="1">Uncharacterized protein</fullName>
    </submittedName>
</protein>
<dbReference type="Pfam" id="PF05014">
    <property type="entry name" value="Nuc_deoxyrib_tr"/>
    <property type="match status" value="1"/>
</dbReference>
<dbReference type="RefSeq" id="WP_096862871.1">
    <property type="nucleotide sequence ID" value="NZ_CP023668.1"/>
</dbReference>
<keyword evidence="2" id="KW-1185">Reference proteome</keyword>
<sequence length="199" mass="22663">MKKYGIYNAGPLFTEGEWNQRKLEGQQLRDTLDMDLIDIWNPVDYDFNDADAGRTNKGIFDYDYSTIQKSQFAIFDLNNGDPGTLVEFGIYVEKALNNPNIFLIVKESDFRALIPQNIGEYPSYGANGFVTGVLYNDQLLWGNKIPQVYLVGNSKEAANVVKNIMDVLENDKTIDKKAFHKENSEMLYKFGQTAEFKGL</sequence>
<reference evidence="1 2" key="1">
    <citation type="submission" date="2017-09" db="EMBL/GenBank/DDBJ databases">
        <title>SPAdes assembly of the Mesoplasma lactucae genome.</title>
        <authorList>
            <person name="Knight T.F."/>
            <person name="Rubinstein R."/>
            <person name="Citino T."/>
        </authorList>
    </citation>
    <scope>NUCLEOTIDE SEQUENCE [LARGE SCALE GENOMIC DNA]</scope>
    <source>
        <strain evidence="1 2">831-C4</strain>
    </source>
</reference>
<dbReference type="Proteomes" id="UP000232227">
    <property type="component" value="Chromosome"/>
</dbReference>